<dbReference type="EMBL" id="JAUUUU010000001">
    <property type="protein sequence ID" value="MDP1520014.1"/>
    <property type="molecule type" value="Genomic_DNA"/>
</dbReference>
<dbReference type="AlphaFoldDB" id="A0AAW8B2L9"/>
<proteinExistence type="predicted"/>
<reference evidence="2" key="2">
    <citation type="submission" date="2023-08" db="EMBL/GenBank/DDBJ databases">
        <authorList>
            <person name="Luo J."/>
        </authorList>
    </citation>
    <scope>NUCLEOTIDE SEQUENCE</scope>
    <source>
        <strain evidence="2">DSM 25064</strain>
    </source>
</reference>
<dbReference type="Proteomes" id="UP001178354">
    <property type="component" value="Unassembled WGS sequence"/>
</dbReference>
<evidence type="ECO:0000313" key="2">
    <source>
        <dbReference type="EMBL" id="MDP1520014.1"/>
    </source>
</evidence>
<comment type="caution">
    <text evidence="2">The sequence shown here is derived from an EMBL/GenBank/DDBJ whole genome shotgun (WGS) entry which is preliminary data.</text>
</comment>
<feature type="compositionally biased region" description="Basic and acidic residues" evidence="1">
    <location>
        <begin position="244"/>
        <end position="255"/>
    </location>
</feature>
<protein>
    <submittedName>
        <fullName evidence="2">DUF1631 family protein</fullName>
    </submittedName>
</protein>
<organism evidence="2 3">
    <name type="scientific">Porticoccus litoralis</name>
    <dbReference type="NCBI Taxonomy" id="434086"/>
    <lineage>
        <taxon>Bacteria</taxon>
        <taxon>Pseudomonadati</taxon>
        <taxon>Pseudomonadota</taxon>
        <taxon>Gammaproteobacteria</taxon>
        <taxon>Cellvibrionales</taxon>
        <taxon>Porticoccaceae</taxon>
        <taxon>Porticoccus</taxon>
    </lineage>
</organism>
<evidence type="ECO:0000256" key="1">
    <source>
        <dbReference type="SAM" id="MobiDB-lite"/>
    </source>
</evidence>
<sequence length="741" mass="84365">MIDTKSPTEAFYKLPQPVLALQGRARTYLSTCLTSMFDQVDDTFFDLADRADNNRQQTMYFDAMRQIRMERKNIEHHFFRCLTQGFQLLGNPRSTGFVEPKDKGLEVIENEQLEEIIALDTMVSKLVEQSKSELEALNIRIDSLVPAKVTMKNNPVGPDVICEAFNESVAHLDLKISIKLVFFKLFDRLVLAALQDFLVDSNRRLKDMGIIPDLEKLKKAKSQPPKKPEPKPAESQQKNVPEPRQFDHSSHESRQRPAAKPSAVHSGGSSYGQFISQLKNRLQWESRSPMASEAAEEGETSRHERVDLEQLNSLVSNLQQDWAQMPQDPESSSRLLDMVEKHLAQQGRNLGGTERGMIDLLDQLFARVNTQAIASSEIAEELRKLELPVLQIALRDNTFFDREKHPARRLLNEIAEASIGYVDDQSTADDPVAKAIASVVDELCNESRQDNVALTQLLLNFIDLVDKERRRVAVLEQRLMEEVAAAEKVNQAHQAVLKVLIRKIQGQTFPRFVMSFAEDAWCKVMFLNHLRCGVDSTEWQHSEQLLDSLLELVRLGDRHEAAVKPVLEAIRSSLESISYDAYDLGRLMGAMEQYFFGEEIPEKGLQHDELTRGISANPLDDVYIQVLRTDIPGNPDMSDDEDDEDIEEQYLRRADSLTRGVWVEFAEESPSRRRCKVAGIIMPEGKFVFVNRQGAKVGQKNRKRVARELKDEKLRTLDKSQLFDRALEGVVSDLCQNRSLH</sequence>
<dbReference type="RefSeq" id="WP_305169528.1">
    <property type="nucleotide sequence ID" value="NZ_JAUUUU010000001.1"/>
</dbReference>
<reference evidence="2" key="1">
    <citation type="journal article" date="2010" name="Int. J. Syst. Evol. Microbiol.">
        <title>Porticoccus litoralis gen. nov., sp. nov., a gammaproteobacterium isolated from the Yellow Sea.</title>
        <authorList>
            <person name="Oh H.M."/>
            <person name="Kim H."/>
            <person name="Kim K.M."/>
            <person name="Min G.S."/>
            <person name="Cho J.C."/>
        </authorList>
    </citation>
    <scope>NUCLEOTIDE SEQUENCE</scope>
    <source>
        <strain evidence="2">DSM 25064</strain>
    </source>
</reference>
<dbReference type="InterPro" id="IPR012434">
    <property type="entry name" value="DUF1631"/>
</dbReference>
<gene>
    <name evidence="2" type="ORF">Q8A57_03440</name>
</gene>
<evidence type="ECO:0000313" key="3">
    <source>
        <dbReference type="Proteomes" id="UP001178354"/>
    </source>
</evidence>
<feature type="region of interest" description="Disordered" evidence="1">
    <location>
        <begin position="285"/>
        <end position="304"/>
    </location>
</feature>
<name>A0AAW8B2L9_9GAMM</name>
<feature type="region of interest" description="Disordered" evidence="1">
    <location>
        <begin position="216"/>
        <end position="270"/>
    </location>
</feature>
<keyword evidence="3" id="KW-1185">Reference proteome</keyword>
<accession>A0AAW8B2L9</accession>
<dbReference type="Pfam" id="PF07793">
    <property type="entry name" value="DUF1631"/>
    <property type="match status" value="1"/>
</dbReference>